<organism evidence="5 6">
    <name type="scientific">Digitaria exilis</name>
    <dbReference type="NCBI Taxonomy" id="1010633"/>
    <lineage>
        <taxon>Eukaryota</taxon>
        <taxon>Viridiplantae</taxon>
        <taxon>Streptophyta</taxon>
        <taxon>Embryophyta</taxon>
        <taxon>Tracheophyta</taxon>
        <taxon>Spermatophyta</taxon>
        <taxon>Magnoliopsida</taxon>
        <taxon>Liliopsida</taxon>
        <taxon>Poales</taxon>
        <taxon>Poaceae</taxon>
        <taxon>PACMAD clade</taxon>
        <taxon>Panicoideae</taxon>
        <taxon>Panicodae</taxon>
        <taxon>Paniceae</taxon>
        <taxon>Anthephorinae</taxon>
        <taxon>Digitaria</taxon>
    </lineage>
</organism>
<feature type="compositionally biased region" description="Low complexity" evidence="4">
    <location>
        <begin position="109"/>
        <end position="125"/>
    </location>
</feature>
<dbReference type="Pfam" id="PF05701">
    <property type="entry name" value="WEMBL"/>
    <property type="match status" value="1"/>
</dbReference>
<evidence type="ECO:0000313" key="6">
    <source>
        <dbReference type="Proteomes" id="UP000636709"/>
    </source>
</evidence>
<feature type="compositionally biased region" description="Polar residues" evidence="4">
    <location>
        <begin position="952"/>
        <end position="961"/>
    </location>
</feature>
<dbReference type="Proteomes" id="UP000636709">
    <property type="component" value="Unassembled WGS sequence"/>
</dbReference>
<accession>A0A835F4Z7</accession>
<comment type="caution">
    <text evidence="5">The sequence shown here is derived from an EMBL/GenBank/DDBJ whole genome shotgun (WGS) entry which is preliminary data.</text>
</comment>
<feature type="coiled-coil region" evidence="3">
    <location>
        <begin position="605"/>
        <end position="646"/>
    </location>
</feature>
<sequence length="991" mass="109522">MRCTTTPRPLHHHSHRLRLLLPPHLSSLLPSGGVSEGSNHKQPSGRRATSAPRVSRLAKPATKPADRAPSPLHHGAAGILLDKSSASIDLQQSKPSPAAAASERRSFKSPAAASSRIAAAADKQQKTAKASELQAQLSQVQEELRAAREHVAAIESDKAQILEDLALARRLAAEATGKLEEAAAAQRSAEEVLELERFKSTEREQSAIDLAHRTDEEWRRKYDNVKRRHAEDVASLIAATRELDAVRDELASMAEAKSSAVEQADEMQRMANENAKKVEVLIAEVARVKSHLDAELEAKEKEAAEIIGKLESEASALRSELEKAKAFEEKLAEAEEMLEGLKVDIAYAKGAEVDASKAAHEWKTKTESLETRLEEVSQMNKRNEESLASLTKSFEDCTSMLQDKQSQVIQLKDKVTSLEKEASEHKEGFLDTSTRLGVAAKEAAELKAAIDKLRSEHELLLEAHQKVVIDEKTASGQVGHLTDDKNRLVKELEDTREEKDKAKKAVEDLAAALREVSSEAREAKERVLAKQAELDNAQLQVTELKAAMKNAEDRYQLMLDESKYETACLRKAVEKMGSEAKSSKDEWISKEAGFVDMLKRSDDGISSIQTEMDRLNESLRVAEKEVQELKADKVQLLNKVQEFESQAMSSSSSAEEAKAESSHLKDLLSFKDKELLALNHEVTDLRLRERTASEKASELSKVLAEVTSRKAEEQNTDKSNAQTTKLEMDKVLESLKAAEAEAKAAKDDKVQLQNKLRLLESKITEANLTSEEAKISSLRLKETLEEKEHELSIIAQENTEMRAREAAAQARIDELAALVAESTARKGGESLNGAIARSSEKQPSTLMKLICSPMHHSVVRDDDDVSNGEGIIQMEDIKHVEVETVRQVKHEKEIISVSAVDANSLENSKIIEDDLSKEREDESESDEDDDDVESPGDDGLVDQMNGLLIHGPTSSFNQDQHAVTKKKKALLRKFGSLLKKKAHFTKLSSHS</sequence>
<comment type="similarity">
    <text evidence="1">Belongs to the WEB family.</text>
</comment>
<keyword evidence="2 3" id="KW-0175">Coiled coil</keyword>
<reference evidence="5" key="1">
    <citation type="submission" date="2020-07" db="EMBL/GenBank/DDBJ databases">
        <title>Genome sequence and genetic diversity analysis of an under-domesticated orphan crop, white fonio (Digitaria exilis).</title>
        <authorList>
            <person name="Bennetzen J.L."/>
            <person name="Chen S."/>
            <person name="Ma X."/>
            <person name="Wang X."/>
            <person name="Yssel A.E.J."/>
            <person name="Chaluvadi S.R."/>
            <person name="Johnson M."/>
            <person name="Gangashetty P."/>
            <person name="Hamidou F."/>
            <person name="Sanogo M.D."/>
            <person name="Zwaenepoel A."/>
            <person name="Wallace J."/>
            <person name="Van De Peer Y."/>
            <person name="Van Deynze A."/>
        </authorList>
    </citation>
    <scope>NUCLEOTIDE SEQUENCE</scope>
    <source>
        <tissue evidence="5">Leaves</tissue>
    </source>
</reference>
<feature type="region of interest" description="Disordered" evidence="4">
    <location>
        <begin position="28"/>
        <end position="75"/>
    </location>
</feature>
<dbReference type="InterPro" id="IPR008545">
    <property type="entry name" value="Web"/>
</dbReference>
<feature type="coiled-coil region" evidence="3">
    <location>
        <begin position="721"/>
        <end position="804"/>
    </location>
</feature>
<proteinExistence type="inferred from homology"/>
<dbReference type="PANTHER" id="PTHR23160:SF9">
    <property type="entry name" value="OS10G0577100 PROTEIN"/>
    <property type="match status" value="1"/>
</dbReference>
<evidence type="ECO:0000313" key="5">
    <source>
        <dbReference type="EMBL" id="KAF8728212.1"/>
    </source>
</evidence>
<evidence type="ECO:0000256" key="1">
    <source>
        <dbReference type="ARBA" id="ARBA00005485"/>
    </source>
</evidence>
<feature type="coiled-coil region" evidence="3">
    <location>
        <begin position="401"/>
        <end position="561"/>
    </location>
</feature>
<feature type="compositionally biased region" description="Acidic residues" evidence="4">
    <location>
        <begin position="921"/>
        <end position="940"/>
    </location>
</feature>
<evidence type="ECO:0000256" key="2">
    <source>
        <dbReference type="ARBA" id="ARBA00023054"/>
    </source>
</evidence>
<dbReference type="GO" id="GO:0007131">
    <property type="term" value="P:reciprocal meiotic recombination"/>
    <property type="evidence" value="ECO:0007669"/>
    <property type="project" value="TreeGrafter"/>
</dbReference>
<protein>
    <submittedName>
        <fullName evidence="5">Uncharacterized protein</fullName>
    </submittedName>
</protein>
<feature type="coiled-coil region" evidence="3">
    <location>
        <begin position="236"/>
        <end position="344"/>
    </location>
</feature>
<dbReference type="EMBL" id="JACEFO010001629">
    <property type="protein sequence ID" value="KAF8728212.1"/>
    <property type="molecule type" value="Genomic_DNA"/>
</dbReference>
<dbReference type="OrthoDB" id="6350175at2759"/>
<gene>
    <name evidence="5" type="ORF">HU200_018802</name>
</gene>
<evidence type="ECO:0000256" key="4">
    <source>
        <dbReference type="SAM" id="MobiDB-lite"/>
    </source>
</evidence>
<feature type="compositionally biased region" description="Basic and acidic residues" evidence="4">
    <location>
        <begin position="909"/>
        <end position="920"/>
    </location>
</feature>
<feature type="region of interest" description="Disordered" evidence="4">
    <location>
        <begin position="89"/>
        <end position="125"/>
    </location>
</feature>
<feature type="region of interest" description="Disordered" evidence="4">
    <location>
        <begin position="909"/>
        <end position="962"/>
    </location>
</feature>
<name>A0A835F4Z7_9POAL</name>
<evidence type="ECO:0000256" key="3">
    <source>
        <dbReference type="SAM" id="Coils"/>
    </source>
</evidence>
<keyword evidence="6" id="KW-1185">Reference proteome</keyword>
<dbReference type="AlphaFoldDB" id="A0A835F4Z7"/>
<dbReference type="PANTHER" id="PTHR23160">
    <property type="entry name" value="SYNAPTONEMAL COMPLEX PROTEIN-RELATED"/>
    <property type="match status" value="1"/>
</dbReference>